<keyword evidence="2" id="KW-0597">Phosphoprotein</keyword>
<dbReference type="SUPFAM" id="SSF47226">
    <property type="entry name" value="Histidine-containing phosphotransfer domain, HPT domain"/>
    <property type="match status" value="1"/>
</dbReference>
<feature type="modified residue" description="Phosphohistidine" evidence="2">
    <location>
        <position position="51"/>
    </location>
</feature>
<evidence type="ECO:0000256" key="2">
    <source>
        <dbReference type="PROSITE-ProRule" id="PRU00110"/>
    </source>
</evidence>
<evidence type="ECO:0000313" key="5">
    <source>
        <dbReference type="Proteomes" id="UP000051587"/>
    </source>
</evidence>
<dbReference type="PROSITE" id="PS50894">
    <property type="entry name" value="HPT"/>
    <property type="match status" value="1"/>
</dbReference>
<dbReference type="STRING" id="53501.SAMN04488043_10279"/>
<dbReference type="GO" id="GO:0000160">
    <property type="term" value="P:phosphorelay signal transduction system"/>
    <property type="evidence" value="ECO:0007669"/>
    <property type="project" value="UniProtKB-KW"/>
</dbReference>
<dbReference type="GO" id="GO:0004672">
    <property type="term" value="F:protein kinase activity"/>
    <property type="evidence" value="ECO:0007669"/>
    <property type="project" value="UniProtKB-ARBA"/>
</dbReference>
<keyword evidence="1" id="KW-0902">Two-component regulatory system</keyword>
<name>A0A0P1FA14_THAGE</name>
<organism evidence="4 5">
    <name type="scientific">Thalassovita gelatinovora</name>
    <name type="common">Thalassobius gelatinovorus</name>
    <dbReference type="NCBI Taxonomy" id="53501"/>
    <lineage>
        <taxon>Bacteria</taxon>
        <taxon>Pseudomonadati</taxon>
        <taxon>Pseudomonadota</taxon>
        <taxon>Alphaproteobacteria</taxon>
        <taxon>Rhodobacterales</taxon>
        <taxon>Roseobacteraceae</taxon>
        <taxon>Thalassovita</taxon>
    </lineage>
</organism>
<feature type="domain" description="HPt" evidence="3">
    <location>
        <begin position="11"/>
        <end position="110"/>
    </location>
</feature>
<dbReference type="EMBL" id="CYSA01000015">
    <property type="protein sequence ID" value="CUH64950.1"/>
    <property type="molecule type" value="Genomic_DNA"/>
</dbReference>
<dbReference type="Pfam" id="PF01627">
    <property type="entry name" value="Hpt"/>
    <property type="match status" value="1"/>
</dbReference>
<proteinExistence type="predicted"/>
<evidence type="ECO:0000256" key="1">
    <source>
        <dbReference type="ARBA" id="ARBA00023012"/>
    </source>
</evidence>
<dbReference type="OrthoDB" id="7867809at2"/>
<evidence type="ECO:0000259" key="3">
    <source>
        <dbReference type="PROSITE" id="PS50894"/>
    </source>
</evidence>
<reference evidence="4 5" key="1">
    <citation type="submission" date="2015-09" db="EMBL/GenBank/DDBJ databases">
        <authorList>
            <consortium name="Swine Surveillance"/>
        </authorList>
    </citation>
    <scope>NUCLEOTIDE SEQUENCE [LARGE SCALE GENOMIC DNA]</scope>
    <source>
        <strain evidence="4 5">CECT 4357</strain>
    </source>
</reference>
<evidence type="ECO:0000313" key="4">
    <source>
        <dbReference type="EMBL" id="CUH64950.1"/>
    </source>
</evidence>
<dbReference type="Proteomes" id="UP000051587">
    <property type="component" value="Unassembled WGS sequence"/>
</dbReference>
<sequence length="110" mass="12701">MIDWKRVAELRDEIGTDDFDEVVELFLDEVHGVIENLRHNPNPDDLESDLHFLKGSALNLGFSDFSEKCHSAERHVANEQRDLVEMQALLICFDQSLTEFLDELPRKFAA</sequence>
<dbReference type="Gene3D" id="1.20.120.160">
    <property type="entry name" value="HPT domain"/>
    <property type="match status" value="1"/>
</dbReference>
<dbReference type="InterPro" id="IPR008207">
    <property type="entry name" value="Sig_transdc_His_kin_Hpt_dom"/>
</dbReference>
<dbReference type="InterPro" id="IPR036641">
    <property type="entry name" value="HPT_dom_sf"/>
</dbReference>
<accession>A0A0P1FA14</accession>
<dbReference type="RefSeq" id="WP_058262313.1">
    <property type="nucleotide sequence ID" value="NZ_CP051181.1"/>
</dbReference>
<gene>
    <name evidence="4" type="ORF">TG4357_01596</name>
</gene>
<dbReference type="AlphaFoldDB" id="A0A0P1FA14"/>
<keyword evidence="5" id="KW-1185">Reference proteome</keyword>
<protein>
    <submittedName>
        <fullName evidence="4">TMAO reductase sytem sensor TorS</fullName>
    </submittedName>
</protein>